<accession>A0A6J6XL06</accession>
<keyword evidence="1" id="KW-0677">Repeat</keyword>
<dbReference type="InterPro" id="IPR003593">
    <property type="entry name" value="AAA+_ATPase"/>
</dbReference>
<evidence type="ECO:0000259" key="4">
    <source>
        <dbReference type="SMART" id="SM00382"/>
    </source>
</evidence>
<dbReference type="SMART" id="SM00382">
    <property type="entry name" value="AAA"/>
    <property type="match status" value="1"/>
</dbReference>
<feature type="domain" description="AAA+ ATPase" evidence="4">
    <location>
        <begin position="7"/>
        <end position="173"/>
    </location>
</feature>
<dbReference type="InterPro" id="IPR027417">
    <property type="entry name" value="P-loop_NTPase"/>
</dbReference>
<dbReference type="AlphaFoldDB" id="A0A6J6XL06"/>
<dbReference type="PANTHER" id="PTHR19211:SF123">
    <property type="entry name" value="ABC TRANSPORTER"/>
    <property type="match status" value="1"/>
</dbReference>
<evidence type="ECO:0000256" key="1">
    <source>
        <dbReference type="ARBA" id="ARBA00022737"/>
    </source>
</evidence>
<name>A0A6J6XL06_9ZZZZ</name>
<dbReference type="PROSITE" id="PS00211">
    <property type="entry name" value="ABC_TRANSPORTER_1"/>
    <property type="match status" value="1"/>
</dbReference>
<dbReference type="GO" id="GO:0016887">
    <property type="term" value="F:ATP hydrolysis activity"/>
    <property type="evidence" value="ECO:0007669"/>
    <property type="project" value="InterPro"/>
</dbReference>
<evidence type="ECO:0000313" key="5">
    <source>
        <dbReference type="EMBL" id="CAB4797179.1"/>
    </source>
</evidence>
<dbReference type="GO" id="GO:0005524">
    <property type="term" value="F:ATP binding"/>
    <property type="evidence" value="ECO:0007669"/>
    <property type="project" value="UniProtKB-KW"/>
</dbReference>
<dbReference type="EMBL" id="CAFAAJ010000033">
    <property type="protein sequence ID" value="CAB4797179.1"/>
    <property type="molecule type" value="Genomic_DNA"/>
</dbReference>
<dbReference type="PANTHER" id="PTHR19211">
    <property type="entry name" value="ATP-BINDING TRANSPORT PROTEIN-RELATED"/>
    <property type="match status" value="1"/>
</dbReference>
<reference evidence="5" key="1">
    <citation type="submission" date="2020-05" db="EMBL/GenBank/DDBJ databases">
        <authorList>
            <person name="Chiriac C."/>
            <person name="Salcher M."/>
            <person name="Ghai R."/>
            <person name="Kavagutti S V."/>
        </authorList>
    </citation>
    <scope>NUCLEOTIDE SEQUENCE</scope>
</reference>
<dbReference type="Pfam" id="PF00005">
    <property type="entry name" value="ABC_tran"/>
    <property type="match status" value="1"/>
</dbReference>
<dbReference type="SUPFAM" id="SSF52540">
    <property type="entry name" value="P-loop containing nucleoside triphosphate hydrolases"/>
    <property type="match status" value="1"/>
</dbReference>
<dbReference type="CDD" id="cd03221">
    <property type="entry name" value="ABCF_EF-3"/>
    <property type="match status" value="1"/>
</dbReference>
<dbReference type="InterPro" id="IPR003439">
    <property type="entry name" value="ABC_transporter-like_ATP-bd"/>
</dbReference>
<dbReference type="InterPro" id="IPR050611">
    <property type="entry name" value="ABCF"/>
</dbReference>
<gene>
    <name evidence="5" type="ORF">UFOPK3001_00711</name>
</gene>
<dbReference type="InterPro" id="IPR017871">
    <property type="entry name" value="ABC_transporter-like_CS"/>
</dbReference>
<keyword evidence="3" id="KW-0067">ATP-binding</keyword>
<dbReference type="Gene3D" id="3.40.50.300">
    <property type="entry name" value="P-loop containing nucleotide triphosphate hydrolases"/>
    <property type="match status" value="1"/>
</dbReference>
<evidence type="ECO:0000256" key="2">
    <source>
        <dbReference type="ARBA" id="ARBA00022741"/>
    </source>
</evidence>
<proteinExistence type="predicted"/>
<organism evidence="5">
    <name type="scientific">freshwater metagenome</name>
    <dbReference type="NCBI Taxonomy" id="449393"/>
    <lineage>
        <taxon>unclassified sequences</taxon>
        <taxon>metagenomes</taxon>
        <taxon>ecological metagenomes</taxon>
    </lineage>
</organism>
<keyword evidence="2" id="KW-0547">Nucleotide-binding</keyword>
<evidence type="ECO:0000256" key="3">
    <source>
        <dbReference type="ARBA" id="ARBA00022840"/>
    </source>
</evidence>
<sequence length="180" mass="19322">MTLAISSGERVAIVGHNGSGKSTLLDVLLGRQSLDAGSRRVGPGVVIGELEQRRLQMSERGSLLESFMERTGLTVPDARTLLAKFGIGANEVHRPTATLSPGERTRAVLALLMANGTNCLVLDEPTNHLDLPAIEQLEVALEAFRGTVLLVTHDRSLLDTVRLSRTIHLESGRVVDDAVV</sequence>
<protein>
    <submittedName>
        <fullName evidence="5">Unannotated protein</fullName>
    </submittedName>
</protein>